<feature type="region of interest" description="Disordered" evidence="1">
    <location>
        <begin position="267"/>
        <end position="289"/>
    </location>
</feature>
<evidence type="ECO:0000313" key="2">
    <source>
        <dbReference type="EMBL" id="KAJ9552321.1"/>
    </source>
</evidence>
<reference evidence="2" key="1">
    <citation type="submission" date="2023-03" db="EMBL/GenBank/DDBJ databases">
        <title>Chromosome-scale reference genome and RAD-based genetic map of yellow starthistle (Centaurea solstitialis) reveal putative structural variation and QTLs associated with invader traits.</title>
        <authorList>
            <person name="Reatini B."/>
            <person name="Cang F.A."/>
            <person name="Jiang Q."/>
            <person name="Mckibben M.T.W."/>
            <person name="Barker M.S."/>
            <person name="Rieseberg L.H."/>
            <person name="Dlugosch K.M."/>
        </authorList>
    </citation>
    <scope>NUCLEOTIDE SEQUENCE</scope>
    <source>
        <strain evidence="2">CAN-66</strain>
        <tissue evidence="2">Leaf</tissue>
    </source>
</reference>
<organism evidence="2 3">
    <name type="scientific">Centaurea solstitialis</name>
    <name type="common">yellow star-thistle</name>
    <dbReference type="NCBI Taxonomy" id="347529"/>
    <lineage>
        <taxon>Eukaryota</taxon>
        <taxon>Viridiplantae</taxon>
        <taxon>Streptophyta</taxon>
        <taxon>Embryophyta</taxon>
        <taxon>Tracheophyta</taxon>
        <taxon>Spermatophyta</taxon>
        <taxon>Magnoliopsida</taxon>
        <taxon>eudicotyledons</taxon>
        <taxon>Gunneridae</taxon>
        <taxon>Pentapetalae</taxon>
        <taxon>asterids</taxon>
        <taxon>campanulids</taxon>
        <taxon>Asterales</taxon>
        <taxon>Asteraceae</taxon>
        <taxon>Carduoideae</taxon>
        <taxon>Cardueae</taxon>
        <taxon>Centaureinae</taxon>
        <taxon>Centaurea</taxon>
    </lineage>
</organism>
<comment type="caution">
    <text evidence="2">The sequence shown here is derived from an EMBL/GenBank/DDBJ whole genome shotgun (WGS) entry which is preliminary data.</text>
</comment>
<gene>
    <name evidence="2" type="ORF">OSB04_016366</name>
</gene>
<dbReference type="AlphaFoldDB" id="A0AA38WKZ9"/>
<dbReference type="EMBL" id="JARYMX010000004">
    <property type="protein sequence ID" value="KAJ9552321.1"/>
    <property type="molecule type" value="Genomic_DNA"/>
</dbReference>
<name>A0AA38WKZ9_9ASTR</name>
<dbReference type="PANTHER" id="PTHR47481:SF38">
    <property type="entry name" value="POU DOMAIN, CLASS 4, TRANSCRIPTION FACTOR 1-LIKE"/>
    <property type="match status" value="1"/>
</dbReference>
<evidence type="ECO:0000313" key="3">
    <source>
        <dbReference type="Proteomes" id="UP001172457"/>
    </source>
</evidence>
<proteinExistence type="predicted"/>
<evidence type="ECO:0000256" key="1">
    <source>
        <dbReference type="SAM" id="MobiDB-lite"/>
    </source>
</evidence>
<feature type="compositionally biased region" description="Basic residues" evidence="1">
    <location>
        <begin position="230"/>
        <end position="240"/>
    </location>
</feature>
<protein>
    <submittedName>
        <fullName evidence="2">Uncharacterized protein</fullName>
    </submittedName>
</protein>
<dbReference type="PANTHER" id="PTHR47481">
    <property type="match status" value="1"/>
</dbReference>
<keyword evidence="3" id="KW-1185">Reference proteome</keyword>
<dbReference type="Proteomes" id="UP001172457">
    <property type="component" value="Chromosome 4"/>
</dbReference>
<dbReference type="Pfam" id="PF14223">
    <property type="entry name" value="Retrotran_gag_2"/>
    <property type="match status" value="1"/>
</dbReference>
<sequence>MATPSTTSDNKTPFHPAFGITNIKNSIPIVLDQTDDHYASWVELFHIHACAYNVLDHIDPKISTPSDIDRPTWTRLDAIVKQWIYSTISTDLLQTIMKPATRAIYPEEQFTNTRLDSFSNDSDYCSHLKNLADQLANVGNPVSENKMVLQLVSGLTKGDYDTIATVIQQSDPLPSFTKARSQLMLEETHRSKQEAHVPHALVTERSLPSESSTVRDVASGRGNGRGCGRGNHRGRGRGRGRSNLSPHYSWSLLSWYSPNQWDLPPPCPYPTAQPNTQHGLLGPRPSYRPDAAVQYQSPNSITIARNSTI</sequence>
<accession>A0AA38WKZ9</accession>
<feature type="region of interest" description="Disordered" evidence="1">
    <location>
        <begin position="190"/>
        <end position="243"/>
    </location>
</feature>